<proteinExistence type="predicted"/>
<dbReference type="EMBL" id="JBFDAA010000001">
    <property type="protein sequence ID" value="KAL1140921.1"/>
    <property type="molecule type" value="Genomic_DNA"/>
</dbReference>
<evidence type="ECO:0000256" key="1">
    <source>
        <dbReference type="SAM" id="MobiDB-lite"/>
    </source>
</evidence>
<dbReference type="Proteomes" id="UP001558652">
    <property type="component" value="Unassembled WGS sequence"/>
</dbReference>
<dbReference type="Gene3D" id="3.30.420.10">
    <property type="entry name" value="Ribonuclease H-like superfamily/Ribonuclease H"/>
    <property type="match status" value="1"/>
</dbReference>
<evidence type="ECO:0000259" key="2">
    <source>
        <dbReference type="Pfam" id="PF17921"/>
    </source>
</evidence>
<organism evidence="3 4">
    <name type="scientific">Ranatra chinensis</name>
    <dbReference type="NCBI Taxonomy" id="642074"/>
    <lineage>
        <taxon>Eukaryota</taxon>
        <taxon>Metazoa</taxon>
        <taxon>Ecdysozoa</taxon>
        <taxon>Arthropoda</taxon>
        <taxon>Hexapoda</taxon>
        <taxon>Insecta</taxon>
        <taxon>Pterygota</taxon>
        <taxon>Neoptera</taxon>
        <taxon>Paraneoptera</taxon>
        <taxon>Hemiptera</taxon>
        <taxon>Heteroptera</taxon>
        <taxon>Panheteroptera</taxon>
        <taxon>Nepomorpha</taxon>
        <taxon>Nepidae</taxon>
        <taxon>Ranatrinae</taxon>
        <taxon>Ranatra</taxon>
    </lineage>
</organism>
<protein>
    <recommendedName>
        <fullName evidence="2">Integrase zinc-binding domain-containing protein</fullName>
    </recommendedName>
</protein>
<comment type="caution">
    <text evidence="3">The sequence shown here is derived from an EMBL/GenBank/DDBJ whole genome shotgun (WGS) entry which is preliminary data.</text>
</comment>
<sequence length="452" mass="49609">MLPRMPCSGILPRSSDDPWRLAIPKPLRLAVLRQCHDSPTAAHLGVFKTRGRVRERYYCPGMHTDIAQYVARCRTCLSIKPETGGPKGLMGSEKEVSEPWDVIATGIMGPFPPSSKQNWYLVVVSDYFTKYSLLFPDCFTMVYGHNRRHYNLRRRPMELAEAPRPIAIEVHDNVVTLCLHHPGQHAEGGIGVLDSLQSPLKTRGPTAEQRHLLRRETFLGRSSGIKSHPPNTRKRPVKVHAPGTPPEEKCIDLPGTPSGPIKEPSITPSTVLRDKTGNHSDAASATATRKPPPIHIAEVSDFIRLCIAIAALVEPDGFECKSRLRERSRTKGATLCNVRAANSTVTTRATVIGQPQERAATCALCGGDHPANYKGCNVYKDLQKITNPVGNRRDIPPPTREPISTHPPAPPAISCPPPRAEISVPPAGSRPTAQGTYYFCECHCAHCQPPPQ</sequence>
<dbReference type="AlphaFoldDB" id="A0ABD0YY90"/>
<evidence type="ECO:0000313" key="3">
    <source>
        <dbReference type="EMBL" id="KAL1140921.1"/>
    </source>
</evidence>
<dbReference type="InterPro" id="IPR041588">
    <property type="entry name" value="Integrase_H2C2"/>
</dbReference>
<feature type="domain" description="Integrase zinc-binding" evidence="2">
    <location>
        <begin position="23"/>
        <end position="81"/>
    </location>
</feature>
<feature type="region of interest" description="Disordered" evidence="1">
    <location>
        <begin position="218"/>
        <end position="289"/>
    </location>
</feature>
<dbReference type="PANTHER" id="PTHR47266">
    <property type="entry name" value="ENDONUCLEASE-RELATED"/>
    <property type="match status" value="1"/>
</dbReference>
<dbReference type="FunFam" id="1.10.340.70:FF:000001">
    <property type="entry name" value="Retrovirus-related Pol polyprotein from transposon gypsy-like Protein"/>
    <property type="match status" value="1"/>
</dbReference>
<gene>
    <name evidence="3" type="ORF">AAG570_000849</name>
</gene>
<accession>A0ABD0YY90</accession>
<keyword evidence="4" id="KW-1185">Reference proteome</keyword>
<dbReference type="InterPro" id="IPR036397">
    <property type="entry name" value="RNaseH_sf"/>
</dbReference>
<feature type="compositionally biased region" description="Pro residues" evidence="1">
    <location>
        <begin position="396"/>
        <end position="419"/>
    </location>
</feature>
<name>A0ABD0YY90_9HEMI</name>
<dbReference type="InterPro" id="IPR052160">
    <property type="entry name" value="Gypsy_RT_Integrase-like"/>
</dbReference>
<reference evidence="3 4" key="1">
    <citation type="submission" date="2024-07" db="EMBL/GenBank/DDBJ databases">
        <title>Chromosome-level genome assembly of the water stick insect Ranatra chinensis (Heteroptera: Nepidae).</title>
        <authorList>
            <person name="Liu X."/>
        </authorList>
    </citation>
    <scope>NUCLEOTIDE SEQUENCE [LARGE SCALE GENOMIC DNA]</scope>
    <source>
        <strain evidence="3">Cailab_2021Rc</strain>
        <tissue evidence="3">Muscle</tissue>
    </source>
</reference>
<dbReference type="Gene3D" id="1.10.340.70">
    <property type="match status" value="1"/>
</dbReference>
<dbReference type="Pfam" id="PF17921">
    <property type="entry name" value="Integrase_H2C2"/>
    <property type="match status" value="1"/>
</dbReference>
<evidence type="ECO:0000313" key="4">
    <source>
        <dbReference type="Proteomes" id="UP001558652"/>
    </source>
</evidence>
<feature type="region of interest" description="Disordered" evidence="1">
    <location>
        <begin position="387"/>
        <end position="429"/>
    </location>
</feature>